<gene>
    <name evidence="4" type="ORF">GCM10023168_04170</name>
</gene>
<keyword evidence="3" id="KW-0546">Nucleotide metabolism</keyword>
<accession>A0ABP8JZ01</accession>
<dbReference type="RefSeq" id="WP_345201747.1">
    <property type="nucleotide sequence ID" value="NZ_BAABGM010000002.1"/>
</dbReference>
<dbReference type="Gene3D" id="3.90.950.10">
    <property type="match status" value="1"/>
</dbReference>
<dbReference type="PANTHER" id="PTHR43213:SF5">
    <property type="entry name" value="BIFUNCTIONAL DTTP_UTP PYROPHOSPHATASE_METHYLTRANSFERASE PROTEIN-RELATED"/>
    <property type="match status" value="1"/>
</dbReference>
<evidence type="ECO:0000256" key="2">
    <source>
        <dbReference type="ARBA" id="ARBA00022801"/>
    </source>
</evidence>
<dbReference type="PANTHER" id="PTHR43213">
    <property type="entry name" value="BIFUNCTIONAL DTTP/UTP PYROPHOSPHATASE/METHYLTRANSFERASE PROTEIN-RELATED"/>
    <property type="match status" value="1"/>
</dbReference>
<keyword evidence="2 3" id="KW-0378">Hydrolase</keyword>
<reference evidence="5" key="1">
    <citation type="journal article" date="2019" name="Int. J. Syst. Evol. Microbiol.">
        <title>The Global Catalogue of Microorganisms (GCM) 10K type strain sequencing project: providing services to taxonomists for standard genome sequencing and annotation.</title>
        <authorList>
            <consortium name="The Broad Institute Genomics Platform"/>
            <consortium name="The Broad Institute Genome Sequencing Center for Infectious Disease"/>
            <person name="Wu L."/>
            <person name="Ma J."/>
        </authorList>
    </citation>
    <scope>NUCLEOTIDE SEQUENCE [LARGE SCALE GENOMIC DNA]</scope>
    <source>
        <strain evidence="5">JCM 17809</strain>
    </source>
</reference>
<protein>
    <recommendedName>
        <fullName evidence="3">Nucleoside triphosphate pyrophosphatase</fullName>
        <ecNumber evidence="3">3.6.1.9</ecNumber>
    </recommendedName>
    <alternativeName>
        <fullName evidence="3">Nucleotide pyrophosphatase</fullName>
        <shortName evidence="3">Nucleotide PPase</shortName>
    </alternativeName>
</protein>
<evidence type="ECO:0000313" key="4">
    <source>
        <dbReference type="EMBL" id="GAA4398262.1"/>
    </source>
</evidence>
<keyword evidence="5" id="KW-1185">Reference proteome</keyword>
<evidence type="ECO:0000256" key="3">
    <source>
        <dbReference type="HAMAP-Rule" id="MF_00528"/>
    </source>
</evidence>
<comment type="caution">
    <text evidence="3">Lacks conserved residue(s) required for the propagation of feature annotation.</text>
</comment>
<proteinExistence type="inferred from homology"/>
<comment type="catalytic activity">
    <reaction evidence="3">
        <text>a 2'-deoxyribonucleoside 5'-triphosphate + H2O = a 2'-deoxyribonucleoside 5'-phosphate + diphosphate + H(+)</text>
        <dbReference type="Rhea" id="RHEA:44644"/>
        <dbReference type="ChEBI" id="CHEBI:15377"/>
        <dbReference type="ChEBI" id="CHEBI:15378"/>
        <dbReference type="ChEBI" id="CHEBI:33019"/>
        <dbReference type="ChEBI" id="CHEBI:61560"/>
        <dbReference type="ChEBI" id="CHEBI:65317"/>
        <dbReference type="EC" id="3.6.1.9"/>
    </reaction>
</comment>
<dbReference type="CDD" id="cd00555">
    <property type="entry name" value="Maf"/>
    <property type="match status" value="1"/>
</dbReference>
<comment type="similarity">
    <text evidence="3">Belongs to the Maf family.</text>
</comment>
<dbReference type="EC" id="3.6.1.9" evidence="3"/>
<dbReference type="EMBL" id="BAABGM010000002">
    <property type="protein sequence ID" value="GAA4398262.1"/>
    <property type="molecule type" value="Genomic_DNA"/>
</dbReference>
<comment type="catalytic activity">
    <reaction evidence="3">
        <text>a ribonucleoside 5'-triphosphate + H2O = a ribonucleoside 5'-phosphate + diphosphate + H(+)</text>
        <dbReference type="Rhea" id="RHEA:23996"/>
        <dbReference type="ChEBI" id="CHEBI:15377"/>
        <dbReference type="ChEBI" id="CHEBI:15378"/>
        <dbReference type="ChEBI" id="CHEBI:33019"/>
        <dbReference type="ChEBI" id="CHEBI:58043"/>
        <dbReference type="ChEBI" id="CHEBI:61557"/>
        <dbReference type="EC" id="3.6.1.9"/>
    </reaction>
</comment>
<comment type="subcellular location">
    <subcellularLocation>
        <location evidence="3">Cytoplasm</location>
    </subcellularLocation>
</comment>
<evidence type="ECO:0000313" key="5">
    <source>
        <dbReference type="Proteomes" id="UP001500945"/>
    </source>
</evidence>
<dbReference type="InterPro" id="IPR003697">
    <property type="entry name" value="Maf-like"/>
</dbReference>
<dbReference type="NCBIfam" id="TIGR00172">
    <property type="entry name" value="maf"/>
    <property type="match status" value="1"/>
</dbReference>
<comment type="cofactor">
    <cofactor evidence="1 3">
        <name>a divalent metal cation</name>
        <dbReference type="ChEBI" id="CHEBI:60240"/>
    </cofactor>
</comment>
<comment type="function">
    <text evidence="3">Nucleoside triphosphate pyrophosphatase. May have a dual role in cell division arrest and in preventing the incorporation of modified nucleotides into cellular nucleic acids.</text>
</comment>
<dbReference type="Proteomes" id="UP001500945">
    <property type="component" value="Unassembled WGS sequence"/>
</dbReference>
<dbReference type="SUPFAM" id="SSF52972">
    <property type="entry name" value="ITPase-like"/>
    <property type="match status" value="1"/>
</dbReference>
<dbReference type="Pfam" id="PF02545">
    <property type="entry name" value="Maf"/>
    <property type="match status" value="1"/>
</dbReference>
<keyword evidence="3" id="KW-0963">Cytoplasm</keyword>
<sequence>MPSAHPALLLASASPARRSTLRAAGVEALVHVSSVDEDAVVAAAEARYGALAAPDVVLLLARAKADDVVGALRAEEVAAGEDGAAGPAVVDLDVDVDVLVLGCDSVLELDGEVHGKPVDAAEAVERWRRMRGRTGVLHTGHWLVDARHPDDGGTGGMVGGTASTTVHFADLDDAEVEAYVATGEPLRVAGAFTIDGLGGPYVAGIEGDPSNVIGVSLPLLRELVRELGLAWHDLRHPAA</sequence>
<dbReference type="HAMAP" id="MF_00528">
    <property type="entry name" value="Maf"/>
    <property type="match status" value="1"/>
</dbReference>
<evidence type="ECO:0000256" key="1">
    <source>
        <dbReference type="ARBA" id="ARBA00001968"/>
    </source>
</evidence>
<organism evidence="4 5">
    <name type="scientific">Fodinibacter luteus</name>
    <dbReference type="NCBI Taxonomy" id="552064"/>
    <lineage>
        <taxon>Bacteria</taxon>
        <taxon>Bacillati</taxon>
        <taxon>Actinomycetota</taxon>
        <taxon>Actinomycetes</taxon>
        <taxon>Micrococcales</taxon>
        <taxon>Intrasporangiaceae</taxon>
        <taxon>Fodinibacter (ex Wang et al. 2009)</taxon>
    </lineage>
</organism>
<comment type="caution">
    <text evidence="4">The sequence shown here is derived from an EMBL/GenBank/DDBJ whole genome shotgun (WGS) entry which is preliminary data.</text>
</comment>
<feature type="active site" description="Proton acceptor" evidence="3">
    <location>
        <position position="104"/>
    </location>
</feature>
<dbReference type="InterPro" id="IPR029001">
    <property type="entry name" value="ITPase-like_fam"/>
</dbReference>
<dbReference type="PIRSF" id="PIRSF006305">
    <property type="entry name" value="Maf"/>
    <property type="match status" value="1"/>
</dbReference>
<name>A0ABP8JZ01_9MICO</name>